<reference evidence="2" key="1">
    <citation type="submission" date="2014-05" db="EMBL/GenBank/DDBJ databases">
        <title>The transcriptome of the halophilic microalga Tetraselmis sp. GSL018 isolated from the Great Salt Lake, Utah.</title>
        <authorList>
            <person name="Jinkerson R.E."/>
            <person name="D'Adamo S."/>
            <person name="Posewitz M.C."/>
        </authorList>
    </citation>
    <scope>NUCLEOTIDE SEQUENCE</scope>
    <source>
        <strain evidence="2">GSL018</strain>
    </source>
</reference>
<accession>A0A061SD85</accession>
<feature type="compositionally biased region" description="Basic and acidic residues" evidence="1">
    <location>
        <begin position="1"/>
        <end position="10"/>
    </location>
</feature>
<feature type="region of interest" description="Disordered" evidence="1">
    <location>
        <begin position="1"/>
        <end position="39"/>
    </location>
</feature>
<dbReference type="AlphaFoldDB" id="A0A061SD85"/>
<sequence>PPHWRIDAESGAHAADPLTGSGEQGRLQSSWGLSGSSQPPTFPPSLAVSLPCACVPPFYADHGTACLSLFLPWKGGGRFHDDG</sequence>
<feature type="non-terminal residue" evidence="2">
    <location>
        <position position="83"/>
    </location>
</feature>
<proteinExistence type="predicted"/>
<evidence type="ECO:0000313" key="2">
    <source>
        <dbReference type="EMBL" id="JAC80840.1"/>
    </source>
</evidence>
<feature type="compositionally biased region" description="Low complexity" evidence="1">
    <location>
        <begin position="27"/>
        <end position="39"/>
    </location>
</feature>
<name>A0A061SD85_9CHLO</name>
<gene>
    <name evidence="2" type="ORF">TSPGSL018_9328</name>
</gene>
<evidence type="ECO:0000256" key="1">
    <source>
        <dbReference type="SAM" id="MobiDB-lite"/>
    </source>
</evidence>
<dbReference type="EMBL" id="GBEZ01004374">
    <property type="protein sequence ID" value="JAC80840.1"/>
    <property type="molecule type" value="Transcribed_RNA"/>
</dbReference>
<feature type="non-terminal residue" evidence="2">
    <location>
        <position position="1"/>
    </location>
</feature>
<organism evidence="2">
    <name type="scientific">Tetraselmis sp. GSL018</name>
    <dbReference type="NCBI Taxonomy" id="582737"/>
    <lineage>
        <taxon>Eukaryota</taxon>
        <taxon>Viridiplantae</taxon>
        <taxon>Chlorophyta</taxon>
        <taxon>core chlorophytes</taxon>
        <taxon>Chlorodendrophyceae</taxon>
        <taxon>Chlorodendrales</taxon>
        <taxon>Chlorodendraceae</taxon>
        <taxon>Tetraselmis</taxon>
    </lineage>
</organism>
<protein>
    <submittedName>
        <fullName evidence="2">Uncharacterized protein</fullName>
    </submittedName>
</protein>